<dbReference type="OrthoDB" id="9780488at2"/>
<protein>
    <recommendedName>
        <fullName evidence="1">DUF2344 domain-containing protein</fullName>
    </recommendedName>
</protein>
<dbReference type="NCBIfam" id="TIGR03936">
    <property type="entry name" value="sam_1_link_chp"/>
    <property type="match status" value="1"/>
</dbReference>
<evidence type="ECO:0000259" key="1">
    <source>
        <dbReference type="Pfam" id="PF10105"/>
    </source>
</evidence>
<dbReference type="Pfam" id="PF10105">
    <property type="entry name" value="DUF2344"/>
    <property type="match status" value="1"/>
</dbReference>
<comment type="caution">
    <text evidence="2">The sequence shown here is derived from an EMBL/GenBank/DDBJ whole genome shotgun (WGS) entry which is preliminary data.</text>
</comment>
<reference evidence="2 3" key="1">
    <citation type="submission" date="2017-06" db="EMBL/GenBank/DDBJ databases">
        <title>Draft Genome Sequence of Natranaerobius trueperi halophilic, alkalithermophilic bacteria from soda lakes.</title>
        <authorList>
            <person name="Zhao B."/>
        </authorList>
    </citation>
    <scope>NUCLEOTIDE SEQUENCE [LARGE SCALE GENOMIC DNA]</scope>
    <source>
        <strain evidence="2 3">DSM 18760</strain>
    </source>
</reference>
<dbReference type="RefSeq" id="WP_089023387.1">
    <property type="nucleotide sequence ID" value="NZ_NIQC01000010.1"/>
</dbReference>
<keyword evidence="3" id="KW-1185">Reference proteome</keyword>
<evidence type="ECO:0000313" key="2">
    <source>
        <dbReference type="EMBL" id="OWZ83927.1"/>
    </source>
</evidence>
<proteinExistence type="predicted"/>
<evidence type="ECO:0000313" key="3">
    <source>
        <dbReference type="Proteomes" id="UP000214588"/>
    </source>
</evidence>
<feature type="domain" description="DUF2344" evidence="1">
    <location>
        <begin position="2"/>
        <end position="191"/>
    </location>
</feature>
<sequence>MKLWFRFEKIDKMIYISYIDLLQVLARGIKRAGVSISLSEGFNPQPKISFAHPLPLGVSSSTDFGELELNDSELESNLNLDELRQRINYNLPYGFNILDFKKPALFKPPKLMSLVEATSYEIECSNLVSKEELRRLLDDFRNKDKVTMQKKKKKSGKIVEKDIKPMIYDLEVNETSLIGTFQSGSNGNLRPDVFIRLFFQDENSIEKVHCSRTGLYFFDKNKELVTLWNWDELN</sequence>
<dbReference type="EMBL" id="NIQC01000010">
    <property type="protein sequence ID" value="OWZ83927.1"/>
    <property type="molecule type" value="Genomic_DNA"/>
</dbReference>
<dbReference type="InterPro" id="IPR018768">
    <property type="entry name" value="DUF2344"/>
</dbReference>
<dbReference type="AlphaFoldDB" id="A0A226C0M6"/>
<gene>
    <name evidence="2" type="ORF">CDO51_05945</name>
</gene>
<name>A0A226C0M6_9FIRM</name>
<accession>A0A226C0M6</accession>
<organism evidence="2 3">
    <name type="scientific">Natranaerobius trueperi</name>
    <dbReference type="NCBI Taxonomy" id="759412"/>
    <lineage>
        <taxon>Bacteria</taxon>
        <taxon>Bacillati</taxon>
        <taxon>Bacillota</taxon>
        <taxon>Clostridia</taxon>
        <taxon>Natranaerobiales</taxon>
        <taxon>Natranaerobiaceae</taxon>
        <taxon>Natranaerobius</taxon>
    </lineage>
</organism>
<dbReference type="Proteomes" id="UP000214588">
    <property type="component" value="Unassembled WGS sequence"/>
</dbReference>